<dbReference type="EMBL" id="UYJE01000105">
    <property type="protein sequence ID" value="VDH90243.1"/>
    <property type="molecule type" value="Genomic_DNA"/>
</dbReference>
<dbReference type="CDD" id="cd01671">
    <property type="entry name" value="CARD"/>
    <property type="match status" value="1"/>
</dbReference>
<keyword evidence="2" id="KW-1185">Reference proteome</keyword>
<organism evidence="1 2">
    <name type="scientific">Mytilus galloprovincialis</name>
    <name type="common">Mediterranean mussel</name>
    <dbReference type="NCBI Taxonomy" id="29158"/>
    <lineage>
        <taxon>Eukaryota</taxon>
        <taxon>Metazoa</taxon>
        <taxon>Spiralia</taxon>
        <taxon>Lophotrochozoa</taxon>
        <taxon>Mollusca</taxon>
        <taxon>Bivalvia</taxon>
        <taxon>Autobranchia</taxon>
        <taxon>Pteriomorphia</taxon>
        <taxon>Mytilida</taxon>
        <taxon>Mytiloidea</taxon>
        <taxon>Mytilidae</taxon>
        <taxon>Mytilinae</taxon>
        <taxon>Mytilus</taxon>
    </lineage>
</organism>
<name>A0A8B6BFZ0_MYTGA</name>
<dbReference type="AlphaFoldDB" id="A0A8B6BFZ0"/>
<dbReference type="Gene3D" id="1.10.533.10">
    <property type="entry name" value="Death Domain, Fas"/>
    <property type="match status" value="1"/>
</dbReference>
<evidence type="ECO:0000313" key="1">
    <source>
        <dbReference type="EMBL" id="VDH90243.1"/>
    </source>
</evidence>
<evidence type="ECO:0000313" key="2">
    <source>
        <dbReference type="Proteomes" id="UP000596742"/>
    </source>
</evidence>
<comment type="caution">
    <text evidence="1">The sequence shown here is derived from an EMBL/GenBank/DDBJ whole genome shotgun (WGS) entry which is preliminary data.</text>
</comment>
<dbReference type="OrthoDB" id="6099215at2759"/>
<dbReference type="Proteomes" id="UP000596742">
    <property type="component" value="Unassembled WGS sequence"/>
</dbReference>
<reference evidence="1" key="1">
    <citation type="submission" date="2018-11" db="EMBL/GenBank/DDBJ databases">
        <authorList>
            <person name="Alioto T."/>
            <person name="Alioto T."/>
        </authorList>
    </citation>
    <scope>NUCLEOTIDE SEQUENCE</scope>
</reference>
<accession>A0A8B6BFZ0</accession>
<gene>
    <name evidence="1" type="ORF">MGAL_10B071012</name>
</gene>
<sequence>MVYIIRCRLALFEYTLDFDFLIYNFCNMNLEDEDIMIELHQEFMDYLDAKFLVDFLYNHKVLAVEDCNRIKNTEPVSERTRELLFLLPKIIPSLDLFFHALNECGYDFLANKIKDSNMYINRQHKCRLFGTNRYHLVNYRHELKRLTHSGKHDQLREEINKIRTMWEMAVQVKFKGMTENDQRGLADRYFYALDADCEFRRVIFDTTCVESDLFQRIRDLSKYTSEVNIPNMLCSARYGSAIFMANKKDFEKAHSYIKEAKQLFYLVKACRETGVVLYIEYNMFNIIYSETMLYNQREHLLELGRQAIDHFQKEKKTNPEVAEDFFRMFSLKLAHLHLGIGLFGNYLKTDVPNKDINEGKRLLKIIKDNKQMWERMEVRWEWFYYTALGRVSYLENCPNEALEKTKHALSVAENGKGNNQNEIKSSKETIKYIEDQLYLQQRRWYFCNII</sequence>
<evidence type="ECO:0008006" key="3">
    <source>
        <dbReference type="Google" id="ProtNLM"/>
    </source>
</evidence>
<protein>
    <recommendedName>
        <fullName evidence="3">CARD domain-containing protein</fullName>
    </recommendedName>
</protein>
<dbReference type="InterPro" id="IPR011029">
    <property type="entry name" value="DEATH-like_dom_sf"/>
</dbReference>
<dbReference type="SUPFAM" id="SSF47986">
    <property type="entry name" value="DEATH domain"/>
    <property type="match status" value="1"/>
</dbReference>
<proteinExistence type="predicted"/>